<dbReference type="AlphaFoldDB" id="A0A6A6AQ30"/>
<dbReference type="RefSeq" id="XP_033528287.1">
    <property type="nucleotide sequence ID" value="XM_033662925.1"/>
</dbReference>
<dbReference type="EMBL" id="ML977498">
    <property type="protein sequence ID" value="KAF2133900.1"/>
    <property type="molecule type" value="Genomic_DNA"/>
</dbReference>
<dbReference type="GeneID" id="54403357"/>
<organism evidence="1 2">
    <name type="scientific">Dothidotthia symphoricarpi CBS 119687</name>
    <dbReference type="NCBI Taxonomy" id="1392245"/>
    <lineage>
        <taxon>Eukaryota</taxon>
        <taxon>Fungi</taxon>
        <taxon>Dikarya</taxon>
        <taxon>Ascomycota</taxon>
        <taxon>Pezizomycotina</taxon>
        <taxon>Dothideomycetes</taxon>
        <taxon>Pleosporomycetidae</taxon>
        <taxon>Pleosporales</taxon>
        <taxon>Dothidotthiaceae</taxon>
        <taxon>Dothidotthia</taxon>
    </lineage>
</organism>
<proteinExistence type="predicted"/>
<dbReference type="Proteomes" id="UP000799771">
    <property type="component" value="Unassembled WGS sequence"/>
</dbReference>
<name>A0A6A6AQ30_9PLEO</name>
<accession>A0A6A6AQ30</accession>
<protein>
    <submittedName>
        <fullName evidence="1">Uncharacterized protein</fullName>
    </submittedName>
</protein>
<sequence length="105" mass="11879">IAVVLKTYTPEGQDVPNEMVATLMVILVKILERQELTIRIKNLLNNITGRDGSPCFPELVFAFVQQANSSILNQHTRDLPLVPLHMWRTVWALLVEMAIHSSNTD</sequence>
<feature type="non-terminal residue" evidence="1">
    <location>
        <position position="1"/>
    </location>
</feature>
<feature type="non-terminal residue" evidence="1">
    <location>
        <position position="105"/>
    </location>
</feature>
<evidence type="ECO:0000313" key="2">
    <source>
        <dbReference type="Proteomes" id="UP000799771"/>
    </source>
</evidence>
<evidence type="ECO:0000313" key="1">
    <source>
        <dbReference type="EMBL" id="KAF2133900.1"/>
    </source>
</evidence>
<gene>
    <name evidence="1" type="ORF">P153DRAFT_274048</name>
</gene>
<reference evidence="1" key="1">
    <citation type="journal article" date="2020" name="Stud. Mycol.">
        <title>101 Dothideomycetes genomes: a test case for predicting lifestyles and emergence of pathogens.</title>
        <authorList>
            <person name="Haridas S."/>
            <person name="Albert R."/>
            <person name="Binder M."/>
            <person name="Bloem J."/>
            <person name="Labutti K."/>
            <person name="Salamov A."/>
            <person name="Andreopoulos B."/>
            <person name="Baker S."/>
            <person name="Barry K."/>
            <person name="Bills G."/>
            <person name="Bluhm B."/>
            <person name="Cannon C."/>
            <person name="Castanera R."/>
            <person name="Culley D."/>
            <person name="Daum C."/>
            <person name="Ezra D."/>
            <person name="Gonzalez J."/>
            <person name="Henrissat B."/>
            <person name="Kuo A."/>
            <person name="Liang C."/>
            <person name="Lipzen A."/>
            <person name="Lutzoni F."/>
            <person name="Magnuson J."/>
            <person name="Mondo S."/>
            <person name="Nolan M."/>
            <person name="Ohm R."/>
            <person name="Pangilinan J."/>
            <person name="Park H.-J."/>
            <person name="Ramirez L."/>
            <person name="Alfaro M."/>
            <person name="Sun H."/>
            <person name="Tritt A."/>
            <person name="Yoshinaga Y."/>
            <person name="Zwiers L.-H."/>
            <person name="Turgeon B."/>
            <person name="Goodwin S."/>
            <person name="Spatafora J."/>
            <person name="Crous P."/>
            <person name="Grigoriev I."/>
        </authorList>
    </citation>
    <scope>NUCLEOTIDE SEQUENCE</scope>
    <source>
        <strain evidence="1">CBS 119687</strain>
    </source>
</reference>
<keyword evidence="2" id="KW-1185">Reference proteome</keyword>